<dbReference type="Gene3D" id="2.160.20.10">
    <property type="entry name" value="Single-stranded right-handed beta-helix, Pectin lyase-like"/>
    <property type="match status" value="1"/>
</dbReference>
<reference evidence="8" key="1">
    <citation type="submission" date="2020-12" db="EMBL/GenBank/DDBJ databases">
        <title>Metabolic potential, ecology and presence of endohyphal bacteria is reflected in genomic diversity of Mucoromycotina.</title>
        <authorList>
            <person name="Muszewska A."/>
            <person name="Okrasinska A."/>
            <person name="Steczkiewicz K."/>
            <person name="Drgas O."/>
            <person name="Orlowska M."/>
            <person name="Perlinska-Lenart U."/>
            <person name="Aleksandrzak-Piekarczyk T."/>
            <person name="Szatraj K."/>
            <person name="Zielenkiewicz U."/>
            <person name="Pilsyk S."/>
            <person name="Malc E."/>
            <person name="Mieczkowski P."/>
            <person name="Kruszewska J.S."/>
            <person name="Biernat P."/>
            <person name="Pawlowska J."/>
        </authorList>
    </citation>
    <scope>NUCLEOTIDE SEQUENCE</scope>
    <source>
        <strain evidence="8">WA0000067209</strain>
    </source>
</reference>
<dbReference type="OrthoDB" id="2019149at2759"/>
<dbReference type="Pfam" id="PF01095">
    <property type="entry name" value="Pectinesterase"/>
    <property type="match status" value="2"/>
</dbReference>
<dbReference type="UniPathway" id="UPA00545">
    <property type="reaction ID" value="UER00823"/>
</dbReference>
<keyword evidence="9" id="KW-1185">Reference proteome</keyword>
<feature type="domain" description="Pectinesterase catalytic" evidence="7">
    <location>
        <begin position="291"/>
        <end position="339"/>
    </location>
</feature>
<sequence length="376" mass="40545">MKLLVTFALLTAVLGSNLVASAPQHQPPHETHRYQHCQEIKPTHANPLSGCPIGTVYVSATDRKAHYKSVQSAINSVAHQKEATILIGGGVYHEVINITSSGSLTLLGQTAQPGNWSANLVTIWNSSAIPMLPVGADDADTVTFTVAPNRPAALIGAGFYGAPIVNNTFGSVDFKAYNLNVENRYANYSAGQALAVGVSYANASFYGCAFRSYQDTVYVGRFGSAYFEGCEIAGQTDFLFGFGTGWIENSTIASRGAGGGITAWKGTPDGYDGVFNNTYGLYVHNSQLVKSRVVFEDCYMGDHIQPNGFIPWLPTTLNMSSVYYAEFGSYGPGYNSSLRESSEHLGTTEQGEALWNLASVFKGLPKWIDYTWKSNV</sequence>
<dbReference type="InterPro" id="IPR011050">
    <property type="entry name" value="Pectin_lyase_fold/virulence"/>
</dbReference>
<comment type="pathway">
    <text evidence="1">Glycan metabolism; pectin degradation; 2-dehydro-3-deoxy-D-gluconate from pectin: step 1/5.</text>
</comment>
<dbReference type="EC" id="3.1.1.11" evidence="3"/>
<comment type="caution">
    <text evidence="8">The sequence shown here is derived from an EMBL/GenBank/DDBJ whole genome shotgun (WGS) entry which is preliminary data.</text>
</comment>
<dbReference type="InterPro" id="IPR012334">
    <property type="entry name" value="Pectin_lyas_fold"/>
</dbReference>
<evidence type="ECO:0000256" key="4">
    <source>
        <dbReference type="ARBA" id="ARBA00022801"/>
    </source>
</evidence>
<proteinExistence type="inferred from homology"/>
<keyword evidence="5" id="KW-0063">Aspartyl esterase</keyword>
<dbReference type="PANTHER" id="PTHR31321">
    <property type="entry name" value="ACYL-COA THIOESTER HYDROLASE YBHC-RELATED"/>
    <property type="match status" value="1"/>
</dbReference>
<accession>A0A8H7PH43</accession>
<evidence type="ECO:0000256" key="6">
    <source>
        <dbReference type="SAM" id="SignalP"/>
    </source>
</evidence>
<dbReference type="GO" id="GO:0045490">
    <property type="term" value="P:pectin catabolic process"/>
    <property type="evidence" value="ECO:0007669"/>
    <property type="project" value="UniProtKB-UniPathway"/>
</dbReference>
<keyword evidence="6" id="KW-0732">Signal</keyword>
<evidence type="ECO:0000256" key="5">
    <source>
        <dbReference type="ARBA" id="ARBA00023085"/>
    </source>
</evidence>
<evidence type="ECO:0000256" key="3">
    <source>
        <dbReference type="ARBA" id="ARBA00013229"/>
    </source>
</evidence>
<feature type="domain" description="Pectinesterase catalytic" evidence="7">
    <location>
        <begin position="173"/>
        <end position="257"/>
    </location>
</feature>
<evidence type="ECO:0000259" key="7">
    <source>
        <dbReference type="Pfam" id="PF01095"/>
    </source>
</evidence>
<feature type="chain" id="PRO_5034758695" description="pectinesterase" evidence="6">
    <location>
        <begin position="16"/>
        <end position="376"/>
    </location>
</feature>
<dbReference type="EMBL" id="JAEPQZ010000014">
    <property type="protein sequence ID" value="KAG2173876.1"/>
    <property type="molecule type" value="Genomic_DNA"/>
</dbReference>
<dbReference type="Proteomes" id="UP000654370">
    <property type="component" value="Unassembled WGS sequence"/>
</dbReference>
<evidence type="ECO:0000313" key="8">
    <source>
        <dbReference type="EMBL" id="KAG2173876.1"/>
    </source>
</evidence>
<protein>
    <recommendedName>
        <fullName evidence="3">pectinesterase</fullName>
        <ecNumber evidence="3">3.1.1.11</ecNumber>
    </recommendedName>
</protein>
<dbReference type="GO" id="GO:0030599">
    <property type="term" value="F:pectinesterase activity"/>
    <property type="evidence" value="ECO:0007669"/>
    <property type="project" value="UniProtKB-EC"/>
</dbReference>
<dbReference type="AlphaFoldDB" id="A0A8H7PH43"/>
<keyword evidence="4" id="KW-0378">Hydrolase</keyword>
<comment type="similarity">
    <text evidence="2">Belongs to the pectinesterase family.</text>
</comment>
<dbReference type="PANTHER" id="PTHR31321:SF137">
    <property type="entry name" value="PECTIN METHYL ESTERASE (EUROFUNG)"/>
    <property type="match status" value="1"/>
</dbReference>
<feature type="signal peptide" evidence="6">
    <location>
        <begin position="1"/>
        <end position="15"/>
    </location>
</feature>
<evidence type="ECO:0000256" key="1">
    <source>
        <dbReference type="ARBA" id="ARBA00005184"/>
    </source>
</evidence>
<evidence type="ECO:0000256" key="2">
    <source>
        <dbReference type="ARBA" id="ARBA00008891"/>
    </source>
</evidence>
<organism evidence="8 9">
    <name type="scientific">Mortierella isabellina</name>
    <name type="common">Filamentous fungus</name>
    <name type="synonym">Umbelopsis isabellina</name>
    <dbReference type="NCBI Taxonomy" id="91625"/>
    <lineage>
        <taxon>Eukaryota</taxon>
        <taxon>Fungi</taxon>
        <taxon>Fungi incertae sedis</taxon>
        <taxon>Mucoromycota</taxon>
        <taxon>Mucoromycotina</taxon>
        <taxon>Umbelopsidomycetes</taxon>
        <taxon>Umbelopsidales</taxon>
        <taxon>Umbelopsidaceae</taxon>
        <taxon>Umbelopsis</taxon>
    </lineage>
</organism>
<gene>
    <name evidence="8" type="ORF">INT43_005296</name>
</gene>
<dbReference type="SUPFAM" id="SSF51126">
    <property type="entry name" value="Pectin lyase-like"/>
    <property type="match status" value="1"/>
</dbReference>
<name>A0A8H7PH43_MORIS</name>
<dbReference type="InterPro" id="IPR000070">
    <property type="entry name" value="Pectinesterase_cat"/>
</dbReference>
<dbReference type="GO" id="GO:0042545">
    <property type="term" value="P:cell wall modification"/>
    <property type="evidence" value="ECO:0007669"/>
    <property type="project" value="InterPro"/>
</dbReference>
<evidence type="ECO:0000313" key="9">
    <source>
        <dbReference type="Proteomes" id="UP000654370"/>
    </source>
</evidence>